<evidence type="ECO:0000313" key="3">
    <source>
        <dbReference type="Proteomes" id="UP001243330"/>
    </source>
</evidence>
<sequence>MGSDQGQRCAAARRVEKRFLFFLSISGSEVPAQPLLLAGVRVFAFWASLARCHEEMVGSLTGFKEVPFDSNGITGEREGPRETVQGVGSDDSVGHPRIAKAVLVSISCRSSTFSLDDCPSFSDFATLHPSTPEPRHGSPDGNRDSFWTRRDAGTAGNGMQPATADMDRKGERTKGGAVRESLFP</sequence>
<dbReference type="Proteomes" id="UP001243330">
    <property type="component" value="Unassembled WGS sequence"/>
</dbReference>
<feature type="region of interest" description="Disordered" evidence="1">
    <location>
        <begin position="71"/>
        <end position="92"/>
    </location>
</feature>
<dbReference type="AlphaFoldDB" id="A0AAD9B1Y9"/>
<evidence type="ECO:0000313" key="2">
    <source>
        <dbReference type="EMBL" id="KAK1857289.1"/>
    </source>
</evidence>
<comment type="caution">
    <text evidence="2">The sequence shown here is derived from an EMBL/GenBank/DDBJ whole genome shotgun (WGS) entry which is preliminary data.</text>
</comment>
<proteinExistence type="predicted"/>
<keyword evidence="3" id="KW-1185">Reference proteome</keyword>
<gene>
    <name evidence="2" type="ORF">CCHR01_00070</name>
</gene>
<feature type="compositionally biased region" description="Basic and acidic residues" evidence="1">
    <location>
        <begin position="165"/>
        <end position="174"/>
    </location>
</feature>
<feature type="compositionally biased region" description="Basic and acidic residues" evidence="1">
    <location>
        <begin position="133"/>
        <end position="152"/>
    </location>
</feature>
<dbReference type="EMBL" id="JAQOWY010000001">
    <property type="protein sequence ID" value="KAK1857289.1"/>
    <property type="molecule type" value="Genomic_DNA"/>
</dbReference>
<protein>
    <submittedName>
        <fullName evidence="2">Uncharacterized protein</fullName>
    </submittedName>
</protein>
<evidence type="ECO:0000256" key="1">
    <source>
        <dbReference type="SAM" id="MobiDB-lite"/>
    </source>
</evidence>
<reference evidence="2" key="1">
    <citation type="submission" date="2023-01" db="EMBL/GenBank/DDBJ databases">
        <title>Colletotrichum chrysophilum M932 genome sequence.</title>
        <authorList>
            <person name="Baroncelli R."/>
        </authorList>
    </citation>
    <scope>NUCLEOTIDE SEQUENCE</scope>
    <source>
        <strain evidence="2">M932</strain>
    </source>
</reference>
<feature type="region of interest" description="Disordered" evidence="1">
    <location>
        <begin position="126"/>
        <end position="184"/>
    </location>
</feature>
<name>A0AAD9B1Y9_9PEZI</name>
<organism evidence="2 3">
    <name type="scientific">Colletotrichum chrysophilum</name>
    <dbReference type="NCBI Taxonomy" id="1836956"/>
    <lineage>
        <taxon>Eukaryota</taxon>
        <taxon>Fungi</taxon>
        <taxon>Dikarya</taxon>
        <taxon>Ascomycota</taxon>
        <taxon>Pezizomycotina</taxon>
        <taxon>Sordariomycetes</taxon>
        <taxon>Hypocreomycetidae</taxon>
        <taxon>Glomerellales</taxon>
        <taxon>Glomerellaceae</taxon>
        <taxon>Colletotrichum</taxon>
        <taxon>Colletotrichum gloeosporioides species complex</taxon>
    </lineage>
</organism>
<accession>A0AAD9B1Y9</accession>